<evidence type="ECO:0000256" key="1">
    <source>
        <dbReference type="SAM" id="MobiDB-lite"/>
    </source>
</evidence>
<protein>
    <submittedName>
        <fullName evidence="2">Unannotated protein</fullName>
    </submittedName>
</protein>
<name>A0A6J6SLF0_9ZZZZ</name>
<feature type="region of interest" description="Disordered" evidence="1">
    <location>
        <begin position="73"/>
        <end position="93"/>
    </location>
</feature>
<reference evidence="2" key="1">
    <citation type="submission" date="2020-05" db="EMBL/GenBank/DDBJ databases">
        <authorList>
            <person name="Chiriac C."/>
            <person name="Salcher M."/>
            <person name="Ghai R."/>
            <person name="Kavagutti S V."/>
        </authorList>
    </citation>
    <scope>NUCLEOTIDE SEQUENCE</scope>
</reference>
<dbReference type="AlphaFoldDB" id="A0A6J6SLF0"/>
<sequence length="93" mass="9858">MRGFERRKTDPPVALAHVKLRALAGGVAQRGERRTRGIAKGVGRRGRTAERDGARTQAEPAVLVAAQHAVHLEGNGQPVRSWTGDAGGRDEAG</sequence>
<feature type="region of interest" description="Disordered" evidence="1">
    <location>
        <begin position="27"/>
        <end position="57"/>
    </location>
</feature>
<organism evidence="2">
    <name type="scientific">freshwater metagenome</name>
    <dbReference type="NCBI Taxonomy" id="449393"/>
    <lineage>
        <taxon>unclassified sequences</taxon>
        <taxon>metagenomes</taxon>
        <taxon>ecological metagenomes</taxon>
    </lineage>
</organism>
<evidence type="ECO:0000313" key="2">
    <source>
        <dbReference type="EMBL" id="CAB4735568.1"/>
    </source>
</evidence>
<gene>
    <name evidence="2" type="ORF">UFOPK2754_00799</name>
</gene>
<proteinExistence type="predicted"/>
<dbReference type="EMBL" id="CAEZYR010000020">
    <property type="protein sequence ID" value="CAB4735568.1"/>
    <property type="molecule type" value="Genomic_DNA"/>
</dbReference>
<accession>A0A6J6SLF0</accession>